<name>K7Z0U6_BDEBC</name>
<dbReference type="AlphaFoldDB" id="K7Z0U6"/>
<dbReference type="KEGG" id="bbat:Bdt_2990"/>
<dbReference type="HOGENOM" id="CLU_3196575_0_0_7"/>
<gene>
    <name evidence="1" type="ORF">Bdt_2990</name>
</gene>
<accession>K7Z0U6</accession>
<proteinExistence type="predicted"/>
<protein>
    <submittedName>
        <fullName evidence="1">Uncharacterized protein</fullName>
    </submittedName>
</protein>
<evidence type="ECO:0000313" key="1">
    <source>
        <dbReference type="EMBL" id="AFY02665.1"/>
    </source>
</evidence>
<sequence>MLTTREDDGGGGAGGLLLPFPRLIHALAALDMARIVNNVTEARFI</sequence>
<organism evidence="1 2">
    <name type="scientific">Bdellovibrio bacteriovorus str. Tiberius</name>
    <dbReference type="NCBI Taxonomy" id="1069642"/>
    <lineage>
        <taxon>Bacteria</taxon>
        <taxon>Pseudomonadati</taxon>
        <taxon>Bdellovibrionota</taxon>
        <taxon>Bdellovibrionia</taxon>
        <taxon>Bdellovibrionales</taxon>
        <taxon>Pseudobdellovibrionaceae</taxon>
        <taxon>Bdellovibrio</taxon>
    </lineage>
</organism>
<dbReference type="Proteomes" id="UP000010074">
    <property type="component" value="Chromosome"/>
</dbReference>
<dbReference type="EMBL" id="CP002930">
    <property type="protein sequence ID" value="AFY02665.1"/>
    <property type="molecule type" value="Genomic_DNA"/>
</dbReference>
<evidence type="ECO:0000313" key="2">
    <source>
        <dbReference type="Proteomes" id="UP000010074"/>
    </source>
</evidence>
<reference evidence="1 2" key="1">
    <citation type="journal article" date="2012" name="BMC Genomics">
        <title>Genome analysis of a simultaneously predatory and prey-independent, novel Bdellovibrio bacteriovorus from the River Tiber, supports in silico predictions of both ancient and recent lateral gene transfer from diverse bacteria.</title>
        <authorList>
            <person name="Hobley L."/>
            <person name="Lerner T.R."/>
            <person name="Williams L.E."/>
            <person name="Lambert C."/>
            <person name="Till R."/>
            <person name="Milner D.S."/>
            <person name="Basford S.M."/>
            <person name="Capeness M.J."/>
            <person name="Fenton A.K."/>
            <person name="Atterbury R.J."/>
            <person name="Harris M.A."/>
            <person name="Sockett R.E."/>
        </authorList>
    </citation>
    <scope>NUCLEOTIDE SEQUENCE [LARGE SCALE GENOMIC DNA]</scope>
    <source>
        <strain evidence="1 2">Tiberius</strain>
    </source>
</reference>